<dbReference type="AlphaFoldDB" id="A0A063Y4M8"/>
<dbReference type="InterPro" id="IPR007710">
    <property type="entry name" value="Nucleoside_deoxyribTrfase"/>
</dbReference>
<dbReference type="PANTHER" id="PTHR15364">
    <property type="entry name" value="2'-DEOXYNUCLEOSIDE 5'-PHOSPHATE N-HYDROLASE 1"/>
    <property type="match status" value="1"/>
</dbReference>
<evidence type="ECO:0000313" key="2">
    <source>
        <dbReference type="Proteomes" id="UP000027318"/>
    </source>
</evidence>
<dbReference type="InterPro" id="IPR051239">
    <property type="entry name" value="2'-dNMP_N-hydrolase"/>
</dbReference>
<reference evidence="1 2" key="1">
    <citation type="journal article" date="2005" name="Int. J. Syst. Evol. Microbiol.">
        <title>Nitrincola lacisaponensis gen. nov., sp. nov., a novel alkaliphilic bacterium isolated from an alkaline, saline lake.</title>
        <authorList>
            <person name="Dimitriu P.A."/>
            <person name="Shukla S.K."/>
            <person name="Conradt J."/>
            <person name="Marquez M.C."/>
            <person name="Ventosa A."/>
            <person name="Maglia A."/>
            <person name="Peyton B.M."/>
            <person name="Pinkart H.C."/>
            <person name="Mormile M.R."/>
        </authorList>
    </citation>
    <scope>NUCLEOTIDE SEQUENCE [LARGE SCALE GENOMIC DNA]</scope>
    <source>
        <strain evidence="1 2">4CA</strain>
    </source>
</reference>
<dbReference type="STRING" id="267850.ADINL_1221"/>
<dbReference type="EMBL" id="JMSZ01000016">
    <property type="protein sequence ID" value="KDE40629.1"/>
    <property type="molecule type" value="Genomic_DNA"/>
</dbReference>
<organism evidence="1 2">
    <name type="scientific">Nitrincola lacisaponensis</name>
    <dbReference type="NCBI Taxonomy" id="267850"/>
    <lineage>
        <taxon>Bacteria</taxon>
        <taxon>Pseudomonadati</taxon>
        <taxon>Pseudomonadota</taxon>
        <taxon>Gammaproteobacteria</taxon>
        <taxon>Oceanospirillales</taxon>
        <taxon>Oceanospirillaceae</taxon>
        <taxon>Nitrincola</taxon>
    </lineage>
</organism>
<proteinExistence type="predicted"/>
<name>A0A063Y4M8_9GAMM</name>
<dbReference type="Gene3D" id="3.40.50.450">
    <property type="match status" value="1"/>
</dbReference>
<dbReference type="PANTHER" id="PTHR15364:SF0">
    <property type="entry name" value="2'-DEOXYNUCLEOSIDE 5'-PHOSPHATE N-HYDROLASE 1"/>
    <property type="match status" value="1"/>
</dbReference>
<accession>A0A063Y4M8</accession>
<dbReference type="OrthoDB" id="9795789at2"/>
<protein>
    <submittedName>
        <fullName evidence="1">Nucleoside 2-deoxyribosyltransferase</fullName>
    </submittedName>
</protein>
<comment type="caution">
    <text evidence="1">The sequence shown here is derived from an EMBL/GenBank/DDBJ whole genome shotgun (WGS) entry which is preliminary data.</text>
</comment>
<keyword evidence="1" id="KW-0808">Transferase</keyword>
<dbReference type="Proteomes" id="UP000027318">
    <property type="component" value="Unassembled WGS sequence"/>
</dbReference>
<dbReference type="RefSeq" id="WP_051632600.1">
    <property type="nucleotide sequence ID" value="NZ_JBKBNO010000001.1"/>
</dbReference>
<gene>
    <name evidence="1" type="ORF">ADINL_1221</name>
</gene>
<evidence type="ECO:0000313" key="1">
    <source>
        <dbReference type="EMBL" id="KDE40629.1"/>
    </source>
</evidence>
<sequence>MLQPLFVSSMAADLLVQAEQQPLSALPVSVYLAGPSVFYADVMAISAQLKADCEQLGMTPLYPLDNEIQSDHLTAAEIAQAIAQANIRMIQQADAIIADISCFRGTAMDVGTAFEIGMAVQRGIPVVSYTDAPRPDYLSRVRAADAAVIEQDGIWRDATGMIENFGLQENLMVACTTAYTDQGAKMALAMARVMLSGQLPKAV</sequence>
<dbReference type="GO" id="GO:0016740">
    <property type="term" value="F:transferase activity"/>
    <property type="evidence" value="ECO:0007669"/>
    <property type="project" value="UniProtKB-KW"/>
</dbReference>
<keyword evidence="2" id="KW-1185">Reference proteome</keyword>
<dbReference type="GO" id="GO:0070694">
    <property type="term" value="F:5-hydroxymethyl-dUMP N-hydrolase activity"/>
    <property type="evidence" value="ECO:0007669"/>
    <property type="project" value="TreeGrafter"/>
</dbReference>
<dbReference type="SUPFAM" id="SSF52309">
    <property type="entry name" value="N-(deoxy)ribosyltransferase-like"/>
    <property type="match status" value="1"/>
</dbReference>
<dbReference type="GO" id="GO:0009159">
    <property type="term" value="P:deoxyribonucleoside monophosphate catabolic process"/>
    <property type="evidence" value="ECO:0007669"/>
    <property type="project" value="TreeGrafter"/>
</dbReference>
<dbReference type="Pfam" id="PF05014">
    <property type="entry name" value="Nuc_deoxyrib_tr"/>
    <property type="match status" value="1"/>
</dbReference>